<protein>
    <recommendedName>
        <fullName evidence="3">F-box domain-containing protein</fullName>
    </recommendedName>
</protein>
<dbReference type="Proteomes" id="UP000076722">
    <property type="component" value="Unassembled WGS sequence"/>
</dbReference>
<dbReference type="OrthoDB" id="3365698at2759"/>
<reference evidence="1 2" key="1">
    <citation type="journal article" date="2016" name="Mol. Biol. Evol.">
        <title>Comparative Genomics of Early-Diverging Mushroom-Forming Fungi Provides Insights into the Origins of Lignocellulose Decay Capabilities.</title>
        <authorList>
            <person name="Nagy L.G."/>
            <person name="Riley R."/>
            <person name="Tritt A."/>
            <person name="Adam C."/>
            <person name="Daum C."/>
            <person name="Floudas D."/>
            <person name="Sun H."/>
            <person name="Yadav J.S."/>
            <person name="Pangilinan J."/>
            <person name="Larsson K.H."/>
            <person name="Matsuura K."/>
            <person name="Barry K."/>
            <person name="Labutti K."/>
            <person name="Kuo R."/>
            <person name="Ohm R.A."/>
            <person name="Bhattacharya S.S."/>
            <person name="Shirouzu T."/>
            <person name="Yoshinaga Y."/>
            <person name="Martin F.M."/>
            <person name="Grigoriev I.V."/>
            <person name="Hibbett D.S."/>
        </authorList>
    </citation>
    <scope>NUCLEOTIDE SEQUENCE [LARGE SCALE GENOMIC DNA]</scope>
    <source>
        <strain evidence="1 2">HHB9708</strain>
    </source>
</reference>
<dbReference type="EMBL" id="KV419427">
    <property type="protein sequence ID" value="KZS89493.1"/>
    <property type="molecule type" value="Genomic_DNA"/>
</dbReference>
<accession>A0A164QAX2</accession>
<proteinExistence type="predicted"/>
<evidence type="ECO:0000313" key="2">
    <source>
        <dbReference type="Proteomes" id="UP000076722"/>
    </source>
</evidence>
<dbReference type="Gene3D" id="1.20.1280.50">
    <property type="match status" value="1"/>
</dbReference>
<keyword evidence="2" id="KW-1185">Reference proteome</keyword>
<organism evidence="1 2">
    <name type="scientific">Sistotremastrum niveocremeum HHB9708</name>
    <dbReference type="NCBI Taxonomy" id="1314777"/>
    <lineage>
        <taxon>Eukaryota</taxon>
        <taxon>Fungi</taxon>
        <taxon>Dikarya</taxon>
        <taxon>Basidiomycota</taxon>
        <taxon>Agaricomycotina</taxon>
        <taxon>Agaricomycetes</taxon>
        <taxon>Sistotremastrales</taxon>
        <taxon>Sistotremastraceae</taxon>
        <taxon>Sertulicium</taxon>
        <taxon>Sertulicium niveocremeum</taxon>
    </lineage>
</organism>
<evidence type="ECO:0008006" key="3">
    <source>
        <dbReference type="Google" id="ProtNLM"/>
    </source>
</evidence>
<dbReference type="AlphaFoldDB" id="A0A164QAX2"/>
<evidence type="ECO:0000313" key="1">
    <source>
        <dbReference type="EMBL" id="KZS89493.1"/>
    </source>
</evidence>
<dbReference type="STRING" id="1314777.A0A164QAX2"/>
<dbReference type="SUPFAM" id="SSF52047">
    <property type="entry name" value="RNI-like"/>
    <property type="match status" value="1"/>
</dbReference>
<gene>
    <name evidence="1" type="ORF">SISNIDRAFT_469264</name>
</gene>
<sequence>MSVDPATVNSRVLWSEIESSAAKEIQSQLVGHRQSKAKVEDVEQGGLSDELILEILHYIIHKDDKDFLHGRNKNTVHPAVSLCARWRRIAVNAPSLWTTIRLPSNSKLFRLFRDRSEALPLTVYLSSRELDPDQSVEDELGDPLRQLLPRIARLYVHWIYPDLQSFFSKHIGETELSSLVSLDVEEYGMPLTPQYMLRAPRLRQFRFMGPLDNIILVPFHYLVDFKIHCFQLTPGEILDILSLLPRVKFCAIGNIDPSEIPTEDITGRVVVLNNLQTLSIGALTIPEMASLVKYLQIPASATMSLKTEREGSGDNTIEDFVGPLLEQTHELSISHRGWMDGIVFTLKGNKRAKTDITHSSSDEDIPKFPSLANLAVYPTPLHSLTLHLSTLPETTLLIEALRSWKQLSHVGVCTEERQFEKLLIALEATPGTLCPKLQNLNCTGTKFSSTRMKYFLQMRKDHGVPLQELKFTKGFAEPNANSFSSLVPTIIEFDPALSKCGFAHPRMPLQSWDLRPMLYVLDTCSTCVWRDLIYRIGLKRNAHFIVPQDRIEMFVPESMSLR</sequence>
<name>A0A164QAX2_9AGAM</name>